<feature type="domain" description="CopC" evidence="6">
    <location>
        <begin position="42"/>
        <end position="132"/>
    </location>
</feature>
<evidence type="ECO:0000256" key="5">
    <source>
        <dbReference type="SAM" id="Phobius"/>
    </source>
</evidence>
<protein>
    <recommendedName>
        <fullName evidence="6">CopC domain-containing protein</fullName>
    </recommendedName>
</protein>
<feature type="transmembrane region" description="Helical" evidence="5">
    <location>
        <begin position="167"/>
        <end position="185"/>
    </location>
</feature>
<evidence type="ECO:0000313" key="8">
    <source>
        <dbReference type="Proteomes" id="UP001501161"/>
    </source>
</evidence>
<keyword evidence="5" id="KW-1133">Transmembrane helix</keyword>
<name>A0ABP5JK85_9ACTN</name>
<keyword evidence="5" id="KW-0812">Transmembrane</keyword>
<evidence type="ECO:0000256" key="2">
    <source>
        <dbReference type="ARBA" id="ARBA00022723"/>
    </source>
</evidence>
<evidence type="ECO:0000259" key="6">
    <source>
        <dbReference type="Pfam" id="PF04234"/>
    </source>
</evidence>
<dbReference type="InterPro" id="IPR007348">
    <property type="entry name" value="CopC_dom"/>
</dbReference>
<dbReference type="Gene3D" id="2.60.40.1220">
    <property type="match status" value="1"/>
</dbReference>
<keyword evidence="3" id="KW-0732">Signal</keyword>
<dbReference type="Proteomes" id="UP001501161">
    <property type="component" value="Unassembled WGS sequence"/>
</dbReference>
<evidence type="ECO:0000256" key="3">
    <source>
        <dbReference type="ARBA" id="ARBA00022729"/>
    </source>
</evidence>
<dbReference type="InterPro" id="IPR014755">
    <property type="entry name" value="Cu-Rt/internalin_Ig-like"/>
</dbReference>
<evidence type="ECO:0000256" key="4">
    <source>
        <dbReference type="ARBA" id="ARBA00023008"/>
    </source>
</evidence>
<evidence type="ECO:0000256" key="1">
    <source>
        <dbReference type="ARBA" id="ARBA00004196"/>
    </source>
</evidence>
<dbReference type="EMBL" id="BAAAMQ010000017">
    <property type="protein sequence ID" value="GAA2116283.1"/>
    <property type="molecule type" value="Genomic_DNA"/>
</dbReference>
<dbReference type="Pfam" id="PF04234">
    <property type="entry name" value="CopC"/>
    <property type="match status" value="1"/>
</dbReference>
<dbReference type="PANTHER" id="PTHR34820:SF4">
    <property type="entry name" value="INNER MEMBRANE PROTEIN YEBZ"/>
    <property type="match status" value="1"/>
</dbReference>
<keyword evidence="4" id="KW-0186">Copper</keyword>
<accession>A0ABP5JK85</accession>
<organism evidence="7 8">
    <name type="scientific">Nocardioides furvisabuli</name>
    <dbReference type="NCBI Taxonomy" id="375542"/>
    <lineage>
        <taxon>Bacteria</taxon>
        <taxon>Bacillati</taxon>
        <taxon>Actinomycetota</taxon>
        <taxon>Actinomycetes</taxon>
        <taxon>Propionibacteriales</taxon>
        <taxon>Nocardioidaceae</taxon>
        <taxon>Nocardioides</taxon>
    </lineage>
</organism>
<dbReference type="RefSeq" id="WP_231250847.1">
    <property type="nucleotide sequence ID" value="NZ_BAAAMQ010000017.1"/>
</dbReference>
<dbReference type="InterPro" id="IPR032694">
    <property type="entry name" value="CopC/D"/>
</dbReference>
<proteinExistence type="predicted"/>
<keyword evidence="2" id="KW-0479">Metal-binding</keyword>
<comment type="caution">
    <text evidence="7">The sequence shown here is derived from an EMBL/GenBank/DDBJ whole genome shotgun (WGS) entry which is preliminary data.</text>
</comment>
<evidence type="ECO:0000313" key="7">
    <source>
        <dbReference type="EMBL" id="GAA2116283.1"/>
    </source>
</evidence>
<reference evidence="8" key="1">
    <citation type="journal article" date="2019" name="Int. J. Syst. Evol. Microbiol.">
        <title>The Global Catalogue of Microorganisms (GCM) 10K type strain sequencing project: providing services to taxonomists for standard genome sequencing and annotation.</title>
        <authorList>
            <consortium name="The Broad Institute Genomics Platform"/>
            <consortium name="The Broad Institute Genome Sequencing Center for Infectious Disease"/>
            <person name="Wu L."/>
            <person name="Ma J."/>
        </authorList>
    </citation>
    <scope>NUCLEOTIDE SEQUENCE [LARGE SCALE GENOMIC DNA]</scope>
    <source>
        <strain evidence="8">JCM 13813</strain>
    </source>
</reference>
<keyword evidence="5" id="KW-0472">Membrane</keyword>
<gene>
    <name evidence="7" type="ORF">GCM10009726_35680</name>
</gene>
<dbReference type="SUPFAM" id="SSF81296">
    <property type="entry name" value="E set domains"/>
    <property type="match status" value="1"/>
</dbReference>
<keyword evidence="8" id="KW-1185">Reference proteome</keyword>
<dbReference type="PANTHER" id="PTHR34820">
    <property type="entry name" value="INNER MEMBRANE PROTEIN YEBZ"/>
    <property type="match status" value="1"/>
</dbReference>
<dbReference type="InterPro" id="IPR014756">
    <property type="entry name" value="Ig_E-set"/>
</dbReference>
<sequence>MAHDPFRLTVARTAARHLAGVFALGLFTAFLAWLPASPAAAHGDLVSSDPPADGVLTALPSRAFLTFSDSITEVREIAVSGPDGSVTNGEPTVAGAEVQQTLWAGPAGTYTMEYFVVSADGHDVRGQIRFEVGLGASASESDVTAGESGASAAAGTGTDWRQRGRDVALPGGVVMLAAMTALALLHRRRERAEPG</sequence>
<comment type="subcellular location">
    <subcellularLocation>
        <location evidence="1">Cell envelope</location>
    </subcellularLocation>
</comment>